<name>A0AAN7B2I2_9PEZI</name>
<reference evidence="1" key="2">
    <citation type="submission" date="2023-05" db="EMBL/GenBank/DDBJ databases">
        <authorList>
            <consortium name="Lawrence Berkeley National Laboratory"/>
            <person name="Steindorff A."/>
            <person name="Hensen N."/>
            <person name="Bonometti L."/>
            <person name="Westerberg I."/>
            <person name="Brannstrom I.O."/>
            <person name="Guillou S."/>
            <person name="Cros-Aarteil S."/>
            <person name="Calhoun S."/>
            <person name="Haridas S."/>
            <person name="Kuo A."/>
            <person name="Mondo S."/>
            <person name="Pangilinan J."/>
            <person name="Riley R."/>
            <person name="Labutti K."/>
            <person name="Andreopoulos B."/>
            <person name="Lipzen A."/>
            <person name="Chen C."/>
            <person name="Yanf M."/>
            <person name="Daum C."/>
            <person name="Ng V."/>
            <person name="Clum A."/>
            <person name="Ohm R."/>
            <person name="Martin F."/>
            <person name="Silar P."/>
            <person name="Natvig D."/>
            <person name="Lalanne C."/>
            <person name="Gautier V."/>
            <person name="Ament-Velasquez S.L."/>
            <person name="Kruys A."/>
            <person name="Hutchinson M.I."/>
            <person name="Powell A.J."/>
            <person name="Barry K."/>
            <person name="Miller A.N."/>
            <person name="Grigoriev I.V."/>
            <person name="Debuchy R."/>
            <person name="Gladieux P."/>
            <person name="Thoren M.H."/>
            <person name="Johannesson H."/>
        </authorList>
    </citation>
    <scope>NUCLEOTIDE SEQUENCE</scope>
    <source>
        <strain evidence="1">PSN293</strain>
    </source>
</reference>
<keyword evidence="2" id="KW-1185">Reference proteome</keyword>
<dbReference type="Proteomes" id="UP001301769">
    <property type="component" value="Unassembled WGS sequence"/>
</dbReference>
<sequence>MHMHPADITESEECVEEEYVLAPGDIITTLMENTGPQNEPDARVSGGFWEPCDTYSKTEYNHSNKPWKYMLTSFHFPPNHHYHHGGAKSPWIARIDMNFNNLDNFKNHRFAWRHDVEACSWLDKFGLDVQLHPVVDNVVMYSREVELLWAGDDDSEPLHGEDQRNDWSVCIKLWARDLCWLEGGLTESKIANLISQDTRVW</sequence>
<gene>
    <name evidence="1" type="ORF">QBC37DRAFT_377130</name>
</gene>
<protein>
    <submittedName>
        <fullName evidence="1">Uncharacterized protein</fullName>
    </submittedName>
</protein>
<dbReference type="AlphaFoldDB" id="A0AAN7B2I2"/>
<evidence type="ECO:0000313" key="2">
    <source>
        <dbReference type="Proteomes" id="UP001301769"/>
    </source>
</evidence>
<evidence type="ECO:0000313" key="1">
    <source>
        <dbReference type="EMBL" id="KAK4210336.1"/>
    </source>
</evidence>
<accession>A0AAN7B2I2</accession>
<proteinExistence type="predicted"/>
<reference evidence="1" key="1">
    <citation type="journal article" date="2023" name="Mol. Phylogenet. Evol.">
        <title>Genome-scale phylogeny and comparative genomics of the fungal order Sordariales.</title>
        <authorList>
            <person name="Hensen N."/>
            <person name="Bonometti L."/>
            <person name="Westerberg I."/>
            <person name="Brannstrom I.O."/>
            <person name="Guillou S."/>
            <person name="Cros-Aarteil S."/>
            <person name="Calhoun S."/>
            <person name="Haridas S."/>
            <person name="Kuo A."/>
            <person name="Mondo S."/>
            <person name="Pangilinan J."/>
            <person name="Riley R."/>
            <person name="LaButti K."/>
            <person name="Andreopoulos B."/>
            <person name="Lipzen A."/>
            <person name="Chen C."/>
            <person name="Yan M."/>
            <person name="Daum C."/>
            <person name="Ng V."/>
            <person name="Clum A."/>
            <person name="Steindorff A."/>
            <person name="Ohm R.A."/>
            <person name="Martin F."/>
            <person name="Silar P."/>
            <person name="Natvig D.O."/>
            <person name="Lalanne C."/>
            <person name="Gautier V."/>
            <person name="Ament-Velasquez S.L."/>
            <person name="Kruys A."/>
            <person name="Hutchinson M.I."/>
            <person name="Powell A.J."/>
            <person name="Barry K."/>
            <person name="Miller A.N."/>
            <person name="Grigoriev I.V."/>
            <person name="Debuchy R."/>
            <person name="Gladieux P."/>
            <person name="Hiltunen Thoren M."/>
            <person name="Johannesson H."/>
        </authorList>
    </citation>
    <scope>NUCLEOTIDE SEQUENCE</scope>
    <source>
        <strain evidence="1">PSN293</strain>
    </source>
</reference>
<comment type="caution">
    <text evidence="1">The sequence shown here is derived from an EMBL/GenBank/DDBJ whole genome shotgun (WGS) entry which is preliminary data.</text>
</comment>
<dbReference type="EMBL" id="MU858177">
    <property type="protein sequence ID" value="KAK4210336.1"/>
    <property type="molecule type" value="Genomic_DNA"/>
</dbReference>
<organism evidence="1 2">
    <name type="scientific">Rhypophila decipiens</name>
    <dbReference type="NCBI Taxonomy" id="261697"/>
    <lineage>
        <taxon>Eukaryota</taxon>
        <taxon>Fungi</taxon>
        <taxon>Dikarya</taxon>
        <taxon>Ascomycota</taxon>
        <taxon>Pezizomycotina</taxon>
        <taxon>Sordariomycetes</taxon>
        <taxon>Sordariomycetidae</taxon>
        <taxon>Sordariales</taxon>
        <taxon>Naviculisporaceae</taxon>
        <taxon>Rhypophila</taxon>
    </lineage>
</organism>